<dbReference type="EMBL" id="KK853183">
    <property type="protein sequence ID" value="KDR10132.1"/>
    <property type="molecule type" value="Genomic_DNA"/>
</dbReference>
<feature type="region of interest" description="Disordered" evidence="1">
    <location>
        <begin position="1"/>
        <end position="23"/>
    </location>
</feature>
<dbReference type="InParanoid" id="A0A067QVZ8"/>
<keyword evidence="3" id="KW-1185">Reference proteome</keyword>
<name>A0A067QVZ8_ZOONE</name>
<dbReference type="Proteomes" id="UP000027135">
    <property type="component" value="Unassembled WGS sequence"/>
</dbReference>
<sequence>MKMTKLHGIATSSSTPSIQHPTHHVLPAIYKGSKIYPTHSP</sequence>
<dbReference type="AlphaFoldDB" id="A0A067QVZ8"/>
<protein>
    <submittedName>
        <fullName evidence="2">Uncharacterized protein</fullName>
    </submittedName>
</protein>
<evidence type="ECO:0000313" key="3">
    <source>
        <dbReference type="Proteomes" id="UP000027135"/>
    </source>
</evidence>
<feature type="compositionally biased region" description="Polar residues" evidence="1">
    <location>
        <begin position="10"/>
        <end position="20"/>
    </location>
</feature>
<gene>
    <name evidence="2" type="ORF">L798_15161</name>
</gene>
<evidence type="ECO:0000313" key="2">
    <source>
        <dbReference type="EMBL" id="KDR10132.1"/>
    </source>
</evidence>
<proteinExistence type="predicted"/>
<evidence type="ECO:0000256" key="1">
    <source>
        <dbReference type="SAM" id="MobiDB-lite"/>
    </source>
</evidence>
<reference evidence="2 3" key="1">
    <citation type="journal article" date="2014" name="Nat. Commun.">
        <title>Molecular traces of alternative social organization in a termite genome.</title>
        <authorList>
            <person name="Terrapon N."/>
            <person name="Li C."/>
            <person name="Robertson H.M."/>
            <person name="Ji L."/>
            <person name="Meng X."/>
            <person name="Booth W."/>
            <person name="Chen Z."/>
            <person name="Childers C.P."/>
            <person name="Glastad K.M."/>
            <person name="Gokhale K."/>
            <person name="Gowin J."/>
            <person name="Gronenberg W."/>
            <person name="Hermansen R.A."/>
            <person name="Hu H."/>
            <person name="Hunt B.G."/>
            <person name="Huylmans A.K."/>
            <person name="Khalil S.M."/>
            <person name="Mitchell R.D."/>
            <person name="Munoz-Torres M.C."/>
            <person name="Mustard J.A."/>
            <person name="Pan H."/>
            <person name="Reese J.T."/>
            <person name="Scharf M.E."/>
            <person name="Sun F."/>
            <person name="Vogel H."/>
            <person name="Xiao J."/>
            <person name="Yang W."/>
            <person name="Yang Z."/>
            <person name="Yang Z."/>
            <person name="Zhou J."/>
            <person name="Zhu J."/>
            <person name="Brent C.S."/>
            <person name="Elsik C.G."/>
            <person name="Goodisman M.A."/>
            <person name="Liberles D.A."/>
            <person name="Roe R.M."/>
            <person name="Vargo E.L."/>
            <person name="Vilcinskas A."/>
            <person name="Wang J."/>
            <person name="Bornberg-Bauer E."/>
            <person name="Korb J."/>
            <person name="Zhang G."/>
            <person name="Liebig J."/>
        </authorList>
    </citation>
    <scope>NUCLEOTIDE SEQUENCE [LARGE SCALE GENOMIC DNA]</scope>
    <source>
        <tissue evidence="2">Whole organism</tissue>
    </source>
</reference>
<organism evidence="2 3">
    <name type="scientific">Zootermopsis nevadensis</name>
    <name type="common">Dampwood termite</name>
    <dbReference type="NCBI Taxonomy" id="136037"/>
    <lineage>
        <taxon>Eukaryota</taxon>
        <taxon>Metazoa</taxon>
        <taxon>Ecdysozoa</taxon>
        <taxon>Arthropoda</taxon>
        <taxon>Hexapoda</taxon>
        <taxon>Insecta</taxon>
        <taxon>Pterygota</taxon>
        <taxon>Neoptera</taxon>
        <taxon>Polyneoptera</taxon>
        <taxon>Dictyoptera</taxon>
        <taxon>Blattodea</taxon>
        <taxon>Blattoidea</taxon>
        <taxon>Termitoidae</taxon>
        <taxon>Termopsidae</taxon>
        <taxon>Zootermopsis</taxon>
    </lineage>
</organism>
<accession>A0A067QVZ8</accession>